<organism evidence="1 2">
    <name type="scientific">Rhodohalobacter sulfatireducens</name>
    <dbReference type="NCBI Taxonomy" id="2911366"/>
    <lineage>
        <taxon>Bacteria</taxon>
        <taxon>Pseudomonadati</taxon>
        <taxon>Balneolota</taxon>
        <taxon>Balneolia</taxon>
        <taxon>Balneolales</taxon>
        <taxon>Balneolaceae</taxon>
        <taxon>Rhodohalobacter</taxon>
    </lineage>
</organism>
<dbReference type="Pfam" id="PF13711">
    <property type="entry name" value="DUF4160"/>
    <property type="match status" value="1"/>
</dbReference>
<evidence type="ECO:0000313" key="2">
    <source>
        <dbReference type="Proteomes" id="UP001165366"/>
    </source>
</evidence>
<accession>A0ABS9KAT0</accession>
<sequence>MPTVLRIDGYRFFFFSNEGNEPVHIHVESGDGYCKFWLNPTALAYSTGYNSSELNKISKLVEANKQKIESGWNEHFSEK</sequence>
<proteinExistence type="predicted"/>
<keyword evidence="2" id="KW-1185">Reference proteome</keyword>
<reference evidence="1" key="1">
    <citation type="submission" date="2022-01" db="EMBL/GenBank/DDBJ databases">
        <authorList>
            <person name="Wang Y."/>
        </authorList>
    </citation>
    <scope>NUCLEOTIDE SEQUENCE</scope>
    <source>
        <strain evidence="1">WB101</strain>
    </source>
</reference>
<evidence type="ECO:0000313" key="1">
    <source>
        <dbReference type="EMBL" id="MCG2587964.1"/>
    </source>
</evidence>
<dbReference type="Proteomes" id="UP001165366">
    <property type="component" value="Unassembled WGS sequence"/>
</dbReference>
<reference evidence="1" key="2">
    <citation type="submission" date="2024-05" db="EMBL/GenBank/DDBJ databases">
        <title>Rhodohalobacter halophilus gen. nov., sp. nov., a moderately halophilic member of the family Balneolaceae.</title>
        <authorList>
            <person name="Xia J."/>
        </authorList>
    </citation>
    <scope>NUCLEOTIDE SEQUENCE</scope>
    <source>
        <strain evidence="1">WB101</strain>
    </source>
</reference>
<dbReference type="RefSeq" id="WP_237852808.1">
    <property type="nucleotide sequence ID" value="NZ_JAKLWS010000004.1"/>
</dbReference>
<dbReference type="InterPro" id="IPR025427">
    <property type="entry name" value="DUF4160"/>
</dbReference>
<comment type="caution">
    <text evidence="1">The sequence shown here is derived from an EMBL/GenBank/DDBJ whole genome shotgun (WGS) entry which is preliminary data.</text>
</comment>
<gene>
    <name evidence="1" type="ORF">L6773_05275</name>
</gene>
<protein>
    <submittedName>
        <fullName evidence="1">DUF4160 domain-containing protein</fullName>
    </submittedName>
</protein>
<name>A0ABS9KAT0_9BACT</name>
<dbReference type="EMBL" id="JAKLWS010000004">
    <property type="protein sequence ID" value="MCG2587964.1"/>
    <property type="molecule type" value="Genomic_DNA"/>
</dbReference>